<dbReference type="Proteomes" id="UP000037035">
    <property type="component" value="Unassembled WGS sequence"/>
</dbReference>
<dbReference type="AlphaFoldDB" id="A0A0L6VN56"/>
<keyword evidence="2" id="KW-1185">Reference proteome</keyword>
<sequence length="266" mass="30128">MYIFFWIGEGQVKIDNHPCIMAILALSPRIITWPTSQESWACLQYRERNSRQGIRPLFQIFSLLDQWSEIKQSFEARHKIPQIVGAIDGTHVPVAIPAHDNLKGVWLMAEAILVCGGGPGSMHDARVFRCSKLGQSLRADSTTPPMIPHGTFLVGDDGPSNQWFNFIQSSRWIVLEQAFGRLKNRPETHIFACMILHNILNCRGTLYLHDWDTCSDKEVIFVELPLPEPDALPRNLLVDGGHKVSMMTKREIIQDMLYVPPQGTIS</sequence>
<gene>
    <name evidence="1" type="ORF">VP01_1386g8</name>
</gene>
<reference evidence="1 2" key="1">
    <citation type="submission" date="2015-08" db="EMBL/GenBank/DDBJ databases">
        <title>Next Generation Sequencing and Analysis of the Genome of Puccinia sorghi L Schw, the Causal Agent of Maize Common Rust.</title>
        <authorList>
            <person name="Rochi L."/>
            <person name="Burguener G."/>
            <person name="Darino M."/>
            <person name="Turjanski A."/>
            <person name="Kreff E."/>
            <person name="Dieguez M.J."/>
            <person name="Sacco F."/>
        </authorList>
    </citation>
    <scope>NUCLEOTIDE SEQUENCE [LARGE SCALE GENOMIC DNA]</scope>
    <source>
        <strain evidence="1 2">RO10H11247</strain>
    </source>
</reference>
<dbReference type="VEuPathDB" id="FungiDB:VP01_1386g8"/>
<evidence type="ECO:0008006" key="3">
    <source>
        <dbReference type="Google" id="ProtNLM"/>
    </source>
</evidence>
<dbReference type="EMBL" id="LAVV01004298">
    <property type="protein sequence ID" value="KNZ61545.1"/>
    <property type="molecule type" value="Genomic_DNA"/>
</dbReference>
<protein>
    <recommendedName>
        <fullName evidence="3">DDE Tnp4 domain-containing protein</fullName>
    </recommendedName>
</protein>
<evidence type="ECO:0000313" key="2">
    <source>
        <dbReference type="Proteomes" id="UP000037035"/>
    </source>
</evidence>
<name>A0A0L6VN56_9BASI</name>
<dbReference type="OrthoDB" id="2505821at2759"/>
<evidence type="ECO:0000313" key="1">
    <source>
        <dbReference type="EMBL" id="KNZ61545.1"/>
    </source>
</evidence>
<comment type="caution">
    <text evidence="1">The sequence shown here is derived from an EMBL/GenBank/DDBJ whole genome shotgun (WGS) entry which is preliminary data.</text>
</comment>
<accession>A0A0L6VN56</accession>
<organism evidence="1 2">
    <name type="scientific">Puccinia sorghi</name>
    <dbReference type="NCBI Taxonomy" id="27349"/>
    <lineage>
        <taxon>Eukaryota</taxon>
        <taxon>Fungi</taxon>
        <taxon>Dikarya</taxon>
        <taxon>Basidiomycota</taxon>
        <taxon>Pucciniomycotina</taxon>
        <taxon>Pucciniomycetes</taxon>
        <taxon>Pucciniales</taxon>
        <taxon>Pucciniaceae</taxon>
        <taxon>Puccinia</taxon>
    </lineage>
</organism>
<proteinExistence type="predicted"/>